<gene>
    <name evidence="3" type="ORF">MVES_003569</name>
</gene>
<evidence type="ECO:0000313" key="4">
    <source>
        <dbReference type="Proteomes" id="UP000232875"/>
    </source>
</evidence>
<dbReference type="GO" id="GO:0031267">
    <property type="term" value="F:small GTPase binding"/>
    <property type="evidence" value="ECO:0007669"/>
    <property type="project" value="TreeGrafter"/>
</dbReference>
<evidence type="ECO:0000313" key="3">
    <source>
        <dbReference type="EMBL" id="PKI82366.1"/>
    </source>
</evidence>
<dbReference type="Gene3D" id="1.10.472.80">
    <property type="entry name" value="Ypt/Rab-GAP domain of gyp1p, domain 3"/>
    <property type="match status" value="1"/>
</dbReference>
<dbReference type="SUPFAM" id="SSF47923">
    <property type="entry name" value="Ypt/Rab-GAP domain of gyp1p"/>
    <property type="match status" value="2"/>
</dbReference>
<feature type="region of interest" description="Disordered" evidence="1">
    <location>
        <begin position="246"/>
        <end position="269"/>
    </location>
</feature>
<organism evidence="3 4">
    <name type="scientific">Malassezia vespertilionis</name>
    <dbReference type="NCBI Taxonomy" id="2020962"/>
    <lineage>
        <taxon>Eukaryota</taxon>
        <taxon>Fungi</taxon>
        <taxon>Dikarya</taxon>
        <taxon>Basidiomycota</taxon>
        <taxon>Ustilaginomycotina</taxon>
        <taxon>Malasseziomycetes</taxon>
        <taxon>Malasseziales</taxon>
        <taxon>Malasseziaceae</taxon>
        <taxon>Malassezia</taxon>
    </lineage>
</organism>
<evidence type="ECO:0000256" key="1">
    <source>
        <dbReference type="SAM" id="MobiDB-lite"/>
    </source>
</evidence>
<keyword evidence="4" id="KW-1185">Reference proteome</keyword>
<dbReference type="Gene3D" id="1.10.8.270">
    <property type="entry name" value="putative rabgap domain of human tbc1 domain family member 14 like domains"/>
    <property type="match status" value="1"/>
</dbReference>
<dbReference type="InterPro" id="IPR000195">
    <property type="entry name" value="Rab-GAP-TBC_dom"/>
</dbReference>
<dbReference type="GO" id="GO:0005096">
    <property type="term" value="F:GTPase activator activity"/>
    <property type="evidence" value="ECO:0007669"/>
    <property type="project" value="TreeGrafter"/>
</dbReference>
<dbReference type="Pfam" id="PF00566">
    <property type="entry name" value="RabGAP-TBC"/>
    <property type="match status" value="1"/>
</dbReference>
<dbReference type="STRING" id="2020962.A0A2N1J732"/>
<protein>
    <recommendedName>
        <fullName evidence="2">Rab-GAP TBC domain-containing protein</fullName>
    </recommendedName>
</protein>
<proteinExistence type="predicted"/>
<name>A0A2N1J732_9BASI</name>
<dbReference type="SMART" id="SM00164">
    <property type="entry name" value="TBC"/>
    <property type="match status" value="1"/>
</dbReference>
<reference evidence="3 4" key="1">
    <citation type="submission" date="2017-10" db="EMBL/GenBank/DDBJ databases">
        <title>A novel species of cold-tolerant Malassezia isolated from bats.</title>
        <authorList>
            <person name="Lorch J.M."/>
            <person name="Palmer J.M."/>
            <person name="Vanderwolf K.J."/>
            <person name="Schmidt K.Z."/>
            <person name="Verant M.L."/>
            <person name="Weller T.J."/>
            <person name="Blehert D.S."/>
        </authorList>
    </citation>
    <scope>NUCLEOTIDE SEQUENCE [LARGE SCALE GENOMIC DNA]</scope>
    <source>
        <strain evidence="3 4">NWHC:44797-103</strain>
    </source>
</reference>
<dbReference type="OrthoDB" id="159449at2759"/>
<dbReference type="PROSITE" id="PS50086">
    <property type="entry name" value="TBC_RABGAP"/>
    <property type="match status" value="1"/>
</dbReference>
<dbReference type="InterPro" id="IPR050302">
    <property type="entry name" value="Rab_GAP_TBC_domain"/>
</dbReference>
<dbReference type="InterPro" id="IPR035969">
    <property type="entry name" value="Rab-GAP_TBC_sf"/>
</dbReference>
<accession>A0A2N1J732</accession>
<sequence>MQEIPRLDIPGYIDEKDLATIQPLFSLNVAPGQKLDKYVQEQDESWIKTPMIPSKGLLSALATPRANNTRTVPSVFDPVQRESQVSEDEILMGIATSGPNDYQASGIAQDTNRYVNEMGSAHSQTPLHTQDEWTLRDGNTYSIYDAYLEPLPEYPVPEHEAAREYQNMPFIPNDTMASASSSVSSITSSLQGPRRVDVLLDPSEDAENRLLTKSADSTYISANSHMRSSQDSSQASVSRVDGVPMAITRSERDTSEFSQEEPYMRASTSSSAVSQPVYMLADPAMIARGHESVAPAESALQSACILSDDADLFSCWTSFLMDGHASRNINKAIEMVDFGVPAPLRGRIWLLLAGKKMRPVPGLYASLVAQSQTAMRQQPPHQFAVLIENDLDMCFPLSKSFQGIGGSTRDDIRLVLHAYAHHNPAVGYTESMCLLVGMLLVHVSVEDAFWLLDAIMVHYGMGKYYTGNLDQLQVDNLVVDEHLRIVDNELHNKFKELRIEPLLFMPGWILPMFVRTLPWSTLLRVWDNFFCYGEHYMVKTAISVILLNRNVLLRPSQSHDREAMLHHLVFVTPSLVRDKVVLDTVKNIQLSDKELSIMQRNASGIIPDQPQGHKSSKPRFAMFRGKPVLHKTKQLLLRRK</sequence>
<feature type="domain" description="Rab-GAP TBC" evidence="2">
    <location>
        <begin position="339"/>
        <end position="533"/>
    </location>
</feature>
<dbReference type="AlphaFoldDB" id="A0A2N1J732"/>
<dbReference type="Proteomes" id="UP000232875">
    <property type="component" value="Unassembled WGS sequence"/>
</dbReference>
<dbReference type="EMBL" id="KZ454995">
    <property type="protein sequence ID" value="PKI82366.1"/>
    <property type="molecule type" value="Genomic_DNA"/>
</dbReference>
<evidence type="ECO:0000259" key="2">
    <source>
        <dbReference type="PROSITE" id="PS50086"/>
    </source>
</evidence>
<dbReference type="PANTHER" id="PTHR47219:SF9">
    <property type="entry name" value="GTPASE ACTIVATING PROTEIN AND CENTROSOME-ASSOCIATED, ISOFORM B"/>
    <property type="match status" value="1"/>
</dbReference>
<dbReference type="PANTHER" id="PTHR47219">
    <property type="entry name" value="RAB GTPASE-ACTIVATING PROTEIN 1-LIKE"/>
    <property type="match status" value="1"/>
</dbReference>